<dbReference type="EMBL" id="JBJKFK010002622">
    <property type="protein sequence ID" value="KAL3310842.1"/>
    <property type="molecule type" value="Genomic_DNA"/>
</dbReference>
<comment type="caution">
    <text evidence="6">The sequence shown here is derived from an EMBL/GenBank/DDBJ whole genome shotgun (WGS) entry which is preliminary data.</text>
</comment>
<reference evidence="6 7" key="1">
    <citation type="submission" date="2024-11" db="EMBL/GenBank/DDBJ databases">
        <title>Adaptive evolution of stress response genes in parasites aligns with host niche diversity.</title>
        <authorList>
            <person name="Hahn C."/>
            <person name="Resl P."/>
        </authorList>
    </citation>
    <scope>NUCLEOTIDE SEQUENCE [LARGE SCALE GENOMIC DNA]</scope>
    <source>
        <strain evidence="6">EGGRZ-B1_66</strain>
        <tissue evidence="6">Body</tissue>
    </source>
</reference>
<evidence type="ECO:0000256" key="2">
    <source>
        <dbReference type="ARBA" id="ARBA00022540"/>
    </source>
</evidence>
<evidence type="ECO:0000259" key="5">
    <source>
        <dbReference type="SMART" id="SM00543"/>
    </source>
</evidence>
<dbReference type="SUPFAM" id="SSF48371">
    <property type="entry name" value="ARM repeat"/>
    <property type="match status" value="1"/>
</dbReference>
<dbReference type="InterPro" id="IPR003890">
    <property type="entry name" value="MIF4G-like_typ-3"/>
</dbReference>
<dbReference type="Proteomes" id="UP001626550">
    <property type="component" value="Unassembled WGS sequence"/>
</dbReference>
<keyword evidence="3" id="KW-0648">Protein biosynthesis</keyword>
<name>A0ABD2PVR5_9PLAT</name>
<dbReference type="InterPro" id="IPR016024">
    <property type="entry name" value="ARM-type_fold"/>
</dbReference>
<dbReference type="Pfam" id="PF02854">
    <property type="entry name" value="MIF4G"/>
    <property type="match status" value="1"/>
</dbReference>
<dbReference type="PANTHER" id="PTHR23253:SF9">
    <property type="entry name" value="EUKARYOTIC TRANSLATION INITIATION FACTOR 4 GAMMA 2"/>
    <property type="match status" value="1"/>
</dbReference>
<keyword evidence="7" id="KW-1185">Reference proteome</keyword>
<organism evidence="6 7">
    <name type="scientific">Cichlidogyrus casuarinus</name>
    <dbReference type="NCBI Taxonomy" id="1844966"/>
    <lineage>
        <taxon>Eukaryota</taxon>
        <taxon>Metazoa</taxon>
        <taxon>Spiralia</taxon>
        <taxon>Lophotrochozoa</taxon>
        <taxon>Platyhelminthes</taxon>
        <taxon>Monogenea</taxon>
        <taxon>Monopisthocotylea</taxon>
        <taxon>Dactylogyridea</taxon>
        <taxon>Ancyrocephalidae</taxon>
        <taxon>Cichlidogyrus</taxon>
    </lineage>
</organism>
<gene>
    <name evidence="6" type="primary">EIF4G2</name>
    <name evidence="6" type="ORF">Ciccas_010588</name>
</gene>
<feature type="region of interest" description="Disordered" evidence="4">
    <location>
        <begin position="333"/>
        <end position="387"/>
    </location>
</feature>
<feature type="compositionally biased region" description="Low complexity" evidence="4">
    <location>
        <begin position="435"/>
        <end position="445"/>
    </location>
</feature>
<evidence type="ECO:0000313" key="6">
    <source>
        <dbReference type="EMBL" id="KAL3310842.1"/>
    </source>
</evidence>
<keyword evidence="2 6" id="KW-0396">Initiation factor</keyword>
<evidence type="ECO:0000313" key="7">
    <source>
        <dbReference type="Proteomes" id="UP001626550"/>
    </source>
</evidence>
<proteinExistence type="inferred from homology"/>
<dbReference type="Gene3D" id="1.25.40.180">
    <property type="match status" value="2"/>
</dbReference>
<dbReference type="SMART" id="SM00543">
    <property type="entry name" value="MIF4G"/>
    <property type="match status" value="1"/>
</dbReference>
<comment type="similarity">
    <text evidence="1">Belongs to the eukaryotic initiation factor 4G family.</text>
</comment>
<feature type="compositionally biased region" description="Basic and acidic residues" evidence="4">
    <location>
        <begin position="417"/>
        <end position="434"/>
    </location>
</feature>
<dbReference type="AlphaFoldDB" id="A0ABD2PVR5"/>
<protein>
    <submittedName>
        <fullName evidence="6">Eukaryotic translation initiation factor 4 gamma 2</fullName>
    </submittedName>
</protein>
<evidence type="ECO:0000256" key="1">
    <source>
        <dbReference type="ARBA" id="ARBA00005775"/>
    </source>
</evidence>
<sequence>MVLWILNKVTAENFTQQTQRILNVGIDSPKVLQIIVNLLFIKATDEPKFTSLYAQICSKLVASSPNFEPLGSSNSTFRILLLKRCEDEFRARTELKDASSVVRARCLGNLRFIGELGRLNLMPEKILYDCVRELLSSKSRCLSLSHQQGYDNSSQARHEYETDALAADMECMCQFLTTVGQHIDTPKAKNLMDQFFDRLKRILARAKPEAKNEANHVPLPSRVRFMIDDLLDLRDNNWVPRRAGQRGEVNKPRYLRDIRVEVAFESGTVLAPTRSERAENQRDVPGSGYVPPALAKARAGMMMAPGLDPERWMELNRMGEALCRRGNGFDLMMTSLGGNGPPPSNGNTRTPRYNAQPRKNHQNGNEDSNGHRQKQAKFDEGVWTRGNNVEGKSTLSSVIGINPEMLNSSFEPTYLRKKTESDDPIPKPAKKEHSLSTSSSVASDSMPGSPTLDLKQTAKAMIAVLLSSTPALNVLIESLQEIVPLTQLNEELLTQLFLLMVTDQCGLNCANRSDCVCLWGSVLTRARQESFLAPRDVLTAKLVATWRLLVKDDEAAPLRLREESLVEMFKASGVNITQMLPQGSQAPKKIVQILEDRGLLSLVPELRHLGDYEKLISSCMDGDGQYSLDCVMDFVTSNKVDLNRQIVIQCLVGSVLEQALKFEGRESWKAFWGATRQLAKHSFMGHDERQRNALLALRIQSQEKGLQREQVQNLLKAMVGQGLVEKNVLIKWLKETSPLQEID</sequence>
<accession>A0ABD2PVR5</accession>
<dbReference type="PANTHER" id="PTHR23253">
    <property type="entry name" value="EUKARYOTIC TRANSLATION INITIATION FACTOR 4 GAMMA"/>
    <property type="match status" value="1"/>
</dbReference>
<dbReference type="GO" id="GO:0003743">
    <property type="term" value="F:translation initiation factor activity"/>
    <property type="evidence" value="ECO:0007669"/>
    <property type="project" value="UniProtKB-KW"/>
</dbReference>
<evidence type="ECO:0000256" key="3">
    <source>
        <dbReference type="ARBA" id="ARBA00022917"/>
    </source>
</evidence>
<feature type="domain" description="MIF4G" evidence="5">
    <location>
        <begin position="2"/>
        <end position="237"/>
    </location>
</feature>
<feature type="non-terminal residue" evidence="6">
    <location>
        <position position="743"/>
    </location>
</feature>
<feature type="region of interest" description="Disordered" evidence="4">
    <location>
        <begin position="412"/>
        <end position="449"/>
    </location>
</feature>
<evidence type="ECO:0000256" key="4">
    <source>
        <dbReference type="SAM" id="MobiDB-lite"/>
    </source>
</evidence>